<dbReference type="SUPFAM" id="SSF54106">
    <property type="entry name" value="LysM domain"/>
    <property type="match status" value="4"/>
</dbReference>
<evidence type="ECO:0000313" key="4">
    <source>
        <dbReference type="EMBL" id="BBP45745.1"/>
    </source>
</evidence>
<dbReference type="SMART" id="SM00257">
    <property type="entry name" value="LysM"/>
    <property type="match status" value="4"/>
</dbReference>
<evidence type="ECO:0000313" key="5">
    <source>
        <dbReference type="Proteomes" id="UP000501726"/>
    </source>
</evidence>
<dbReference type="Gene3D" id="1.10.530.10">
    <property type="match status" value="1"/>
</dbReference>
<dbReference type="GO" id="GO:0000270">
    <property type="term" value="P:peptidoglycan metabolic process"/>
    <property type="evidence" value="ECO:0007669"/>
    <property type="project" value="InterPro"/>
</dbReference>
<dbReference type="PANTHER" id="PTHR33734:SF22">
    <property type="entry name" value="MEMBRANE-BOUND LYTIC MUREIN TRANSGLYCOSYLASE D"/>
    <property type="match status" value="1"/>
</dbReference>
<feature type="region of interest" description="Disordered" evidence="2">
    <location>
        <begin position="400"/>
        <end position="437"/>
    </location>
</feature>
<feature type="domain" description="LysM" evidence="3">
    <location>
        <begin position="440"/>
        <end position="484"/>
    </location>
</feature>
<reference evidence="5" key="1">
    <citation type="submission" date="2019-11" db="EMBL/GenBank/DDBJ databases">
        <title>Isolation and characterization of two novel species in the genus Thiomicrorhabdus.</title>
        <authorList>
            <person name="Mochizuki J."/>
            <person name="Kojima H."/>
            <person name="Fukui M."/>
        </authorList>
    </citation>
    <scope>NUCLEOTIDE SEQUENCE [LARGE SCALE GENOMIC DNA]</scope>
    <source>
        <strain evidence="5">aks77</strain>
    </source>
</reference>
<dbReference type="CDD" id="cd16894">
    <property type="entry name" value="MltD-like"/>
    <property type="match status" value="1"/>
</dbReference>
<feature type="domain" description="LysM" evidence="3">
    <location>
        <begin position="343"/>
        <end position="386"/>
    </location>
</feature>
<dbReference type="SUPFAM" id="SSF53955">
    <property type="entry name" value="Lysozyme-like"/>
    <property type="match status" value="1"/>
</dbReference>
<gene>
    <name evidence="4" type="ORF">THMIRHAS_11180</name>
</gene>
<dbReference type="InterPro" id="IPR023346">
    <property type="entry name" value="Lysozyme-like_dom_sf"/>
</dbReference>
<dbReference type="GO" id="GO:0008932">
    <property type="term" value="F:lytic endotransglycosylase activity"/>
    <property type="evidence" value="ECO:0007669"/>
    <property type="project" value="TreeGrafter"/>
</dbReference>
<dbReference type="Proteomes" id="UP000501726">
    <property type="component" value="Chromosome"/>
</dbReference>
<feature type="domain" description="LysM" evidence="3">
    <location>
        <begin position="548"/>
        <end position="592"/>
    </location>
</feature>
<dbReference type="KEGG" id="tse:THMIRHAS_11180"/>
<evidence type="ECO:0000256" key="2">
    <source>
        <dbReference type="SAM" id="MobiDB-lite"/>
    </source>
</evidence>
<dbReference type="InterPro" id="IPR036779">
    <property type="entry name" value="LysM_dom_sf"/>
</dbReference>
<evidence type="ECO:0000256" key="1">
    <source>
        <dbReference type="ARBA" id="ARBA00007734"/>
    </source>
</evidence>
<comment type="similarity">
    <text evidence="1">Belongs to the transglycosylase Slt family.</text>
</comment>
<dbReference type="PROSITE" id="PS00922">
    <property type="entry name" value="TRANSGLYCOSYLASE"/>
    <property type="match status" value="1"/>
</dbReference>
<protein>
    <submittedName>
        <fullName evidence="4">Lytic transglycosylase</fullName>
    </submittedName>
</protein>
<sequence>MPMLDEKRAQQQDRYVQPVQSIAKAPITRPQTNKSSTLYLNDKPQIKQEIEAQYREVTKPEPHTNLWATFSGSFDLVYANEGHFEHSVSYYKKRQKHLIEVSKRAKPYLYYIVEEVKARNMPLEIALLPMVESGFKAHAKSHAQALGLWQFMPATGKSLGLENNWWYDGRRDVVKSTEAALTYLQRHYDNTQDWLLALASYNAGYGNVLKAIKRYQAQNAKTETMPSFWQISPYLPRETQNYVPALLSIAYLIEHNTKYDIAIEPIANQPFFDVIELNHQISLSAVAANTKISADLLAKLNPAYVRQATPPQGPHHILLPIEKQSLFNQAYRQNAQSFEVHWQRHRIQNGDYLGKIASHYGTSVNAIKKLNRMNSNFLRVGQTLLIPIVSDNSSLIATNKSNPLKTLQPSASAPAAPMPVKSEAQKHNKPSSSPSIQEKIIYQVKSGDTLSEIAQQNGVEIQQLREWNRLAKNAPLHIGQTIVMDKAAMQNQQLIHQVKSGETLSEIALAHGIEVKQIMAWNQLSSAKNIRPHQELRIWLGPKMSKHQQYIVRNGDNLWAIAKEFELSVEGLAQYNQMTLKTLLQPGQVIKIPFNTI</sequence>
<evidence type="ECO:0000259" key="3">
    <source>
        <dbReference type="PROSITE" id="PS51782"/>
    </source>
</evidence>
<dbReference type="PANTHER" id="PTHR33734">
    <property type="entry name" value="LYSM DOMAIN-CONTAINING GPI-ANCHORED PROTEIN 2"/>
    <property type="match status" value="1"/>
</dbReference>
<proteinExistence type="inferred from homology"/>
<keyword evidence="5" id="KW-1185">Reference proteome</keyword>
<accession>A0A6F8PUE4</accession>
<dbReference type="EMBL" id="AP021889">
    <property type="protein sequence ID" value="BBP45745.1"/>
    <property type="molecule type" value="Genomic_DNA"/>
</dbReference>
<dbReference type="AlphaFoldDB" id="A0A6F8PUE4"/>
<dbReference type="InterPro" id="IPR008258">
    <property type="entry name" value="Transglycosylase_SLT_dom_1"/>
</dbReference>
<dbReference type="Pfam" id="PF01476">
    <property type="entry name" value="LysM"/>
    <property type="match status" value="4"/>
</dbReference>
<dbReference type="GO" id="GO:0016020">
    <property type="term" value="C:membrane"/>
    <property type="evidence" value="ECO:0007669"/>
    <property type="project" value="InterPro"/>
</dbReference>
<feature type="compositionally biased region" description="Low complexity" evidence="2">
    <location>
        <begin position="409"/>
        <end position="419"/>
    </location>
</feature>
<name>A0A6F8PUE4_9GAMM</name>
<dbReference type="Gene3D" id="3.10.350.10">
    <property type="entry name" value="LysM domain"/>
    <property type="match status" value="4"/>
</dbReference>
<dbReference type="InterPro" id="IPR018392">
    <property type="entry name" value="LysM"/>
</dbReference>
<dbReference type="CDD" id="cd00118">
    <property type="entry name" value="LysM"/>
    <property type="match status" value="4"/>
</dbReference>
<feature type="domain" description="LysM" evidence="3">
    <location>
        <begin position="494"/>
        <end position="538"/>
    </location>
</feature>
<dbReference type="Pfam" id="PF01464">
    <property type="entry name" value="SLT"/>
    <property type="match status" value="1"/>
</dbReference>
<dbReference type="InterPro" id="IPR000189">
    <property type="entry name" value="Transglyc_AS"/>
</dbReference>
<organism evidence="4 5">
    <name type="scientific">Thiosulfatimonas sediminis</name>
    <dbReference type="NCBI Taxonomy" id="2675054"/>
    <lineage>
        <taxon>Bacteria</taxon>
        <taxon>Pseudomonadati</taxon>
        <taxon>Pseudomonadota</taxon>
        <taxon>Gammaproteobacteria</taxon>
        <taxon>Thiotrichales</taxon>
        <taxon>Piscirickettsiaceae</taxon>
        <taxon>Thiosulfatimonas</taxon>
    </lineage>
</organism>
<dbReference type="PROSITE" id="PS51782">
    <property type="entry name" value="LYSM"/>
    <property type="match status" value="4"/>
</dbReference>